<evidence type="ECO:0000256" key="1">
    <source>
        <dbReference type="SAM" id="MobiDB-lite"/>
    </source>
</evidence>
<feature type="region of interest" description="Disordered" evidence="1">
    <location>
        <begin position="25"/>
        <end position="59"/>
    </location>
</feature>
<feature type="compositionally biased region" description="Basic and acidic residues" evidence="1">
    <location>
        <begin position="47"/>
        <end position="59"/>
    </location>
</feature>
<reference evidence="2" key="1">
    <citation type="submission" date="2016-07" db="EMBL/GenBank/DDBJ databases">
        <authorList>
            <person name="Bretaudeau A."/>
        </authorList>
    </citation>
    <scope>NUCLEOTIDE SEQUENCE</scope>
    <source>
        <strain evidence="2">Rice</strain>
        <tissue evidence="2">Whole body</tissue>
    </source>
</reference>
<name>A0A2H1WAH4_SPOFR</name>
<proteinExistence type="predicted"/>
<dbReference type="EMBL" id="ODYU01007357">
    <property type="protein sequence ID" value="SOQ50053.1"/>
    <property type="molecule type" value="Genomic_DNA"/>
</dbReference>
<dbReference type="AlphaFoldDB" id="A0A2H1WAH4"/>
<evidence type="ECO:0000313" key="2">
    <source>
        <dbReference type="EMBL" id="SOQ50053.1"/>
    </source>
</evidence>
<feature type="compositionally biased region" description="Basic and acidic residues" evidence="1">
    <location>
        <begin position="25"/>
        <end position="40"/>
    </location>
</feature>
<gene>
    <name evidence="2" type="ORF">SFRICE_028329</name>
</gene>
<accession>A0A2H1WAH4</accession>
<protein>
    <submittedName>
        <fullName evidence="2">SFRICE_028329</fullName>
    </submittedName>
</protein>
<sequence length="88" mass="9852">MVRSERNWDAVSSFCEAVMLAKEEAGRVGERTSRPSGRERHSGHRGSHGDLRPPRIEKPVEVRELLPLATEKGYPMGNILPTECLPET</sequence>
<organism evidence="2">
    <name type="scientific">Spodoptera frugiperda</name>
    <name type="common">Fall armyworm</name>
    <dbReference type="NCBI Taxonomy" id="7108"/>
    <lineage>
        <taxon>Eukaryota</taxon>
        <taxon>Metazoa</taxon>
        <taxon>Ecdysozoa</taxon>
        <taxon>Arthropoda</taxon>
        <taxon>Hexapoda</taxon>
        <taxon>Insecta</taxon>
        <taxon>Pterygota</taxon>
        <taxon>Neoptera</taxon>
        <taxon>Endopterygota</taxon>
        <taxon>Lepidoptera</taxon>
        <taxon>Glossata</taxon>
        <taxon>Ditrysia</taxon>
        <taxon>Noctuoidea</taxon>
        <taxon>Noctuidae</taxon>
        <taxon>Amphipyrinae</taxon>
        <taxon>Spodoptera</taxon>
    </lineage>
</organism>